<name>X1BLH8_9ZZZZ</name>
<accession>X1BLH8</accession>
<keyword evidence="1" id="KW-0812">Transmembrane</keyword>
<feature type="transmembrane region" description="Helical" evidence="1">
    <location>
        <begin position="117"/>
        <end position="144"/>
    </location>
</feature>
<feature type="transmembrane region" description="Helical" evidence="1">
    <location>
        <begin position="90"/>
        <end position="110"/>
    </location>
</feature>
<reference evidence="2" key="1">
    <citation type="journal article" date="2014" name="Front. Microbiol.">
        <title>High frequency of phylogenetically diverse reductive dehalogenase-homologous genes in deep subseafloor sedimentary metagenomes.</title>
        <authorList>
            <person name="Kawai M."/>
            <person name="Futagami T."/>
            <person name="Toyoda A."/>
            <person name="Takaki Y."/>
            <person name="Nishi S."/>
            <person name="Hori S."/>
            <person name="Arai W."/>
            <person name="Tsubouchi T."/>
            <person name="Morono Y."/>
            <person name="Uchiyama I."/>
            <person name="Ito T."/>
            <person name="Fujiyama A."/>
            <person name="Inagaki F."/>
            <person name="Takami H."/>
        </authorList>
    </citation>
    <scope>NUCLEOTIDE SEQUENCE</scope>
    <source>
        <strain evidence="2">Expedition CK06-06</strain>
    </source>
</reference>
<feature type="transmembrane region" description="Helical" evidence="1">
    <location>
        <begin position="32"/>
        <end position="52"/>
    </location>
</feature>
<evidence type="ECO:0008006" key="3">
    <source>
        <dbReference type="Google" id="ProtNLM"/>
    </source>
</evidence>
<protein>
    <recommendedName>
        <fullName evidence="3">EamA domain-containing protein</fullName>
    </recommendedName>
</protein>
<sequence length="169" mass="17661">MLAGILVQFVLRCAFGLVAAMLVTSSRSVTSGFFRVHLWVVLGLNTLGALAIGSQRAAGTPVSTLWLVVAAAALSYVGSVVWLYERPGAGRAMLIVVGVLDLAAAVQLASPESAATLGVLVEVTFSGLILGFALGSMLLGHWYLNTPSMQLDPLRRLLICLVVVAIVRG</sequence>
<dbReference type="EMBL" id="BART01026353">
    <property type="protein sequence ID" value="GAG95870.1"/>
    <property type="molecule type" value="Genomic_DNA"/>
</dbReference>
<gene>
    <name evidence="2" type="ORF">S01H4_47033</name>
</gene>
<comment type="caution">
    <text evidence="2">The sequence shown here is derived from an EMBL/GenBank/DDBJ whole genome shotgun (WGS) entry which is preliminary data.</text>
</comment>
<keyword evidence="1" id="KW-1133">Transmembrane helix</keyword>
<evidence type="ECO:0000313" key="2">
    <source>
        <dbReference type="EMBL" id="GAG95870.1"/>
    </source>
</evidence>
<feature type="transmembrane region" description="Helical" evidence="1">
    <location>
        <begin position="64"/>
        <end position="84"/>
    </location>
</feature>
<feature type="non-terminal residue" evidence="2">
    <location>
        <position position="169"/>
    </location>
</feature>
<keyword evidence="1" id="KW-0472">Membrane</keyword>
<proteinExistence type="predicted"/>
<dbReference type="AlphaFoldDB" id="X1BLH8"/>
<evidence type="ECO:0000256" key="1">
    <source>
        <dbReference type="SAM" id="Phobius"/>
    </source>
</evidence>
<organism evidence="2">
    <name type="scientific">marine sediment metagenome</name>
    <dbReference type="NCBI Taxonomy" id="412755"/>
    <lineage>
        <taxon>unclassified sequences</taxon>
        <taxon>metagenomes</taxon>
        <taxon>ecological metagenomes</taxon>
    </lineage>
</organism>